<evidence type="ECO:0000256" key="1">
    <source>
        <dbReference type="ARBA" id="ARBA00006153"/>
    </source>
</evidence>
<dbReference type="InterPro" id="IPR002933">
    <property type="entry name" value="Peptidase_M20"/>
</dbReference>
<protein>
    <submittedName>
        <fullName evidence="4">Zn-dependent hydrolase</fullName>
    </submittedName>
</protein>
<accession>A0ABY8NA64</accession>
<dbReference type="SUPFAM" id="SSF55031">
    <property type="entry name" value="Bacterial exopeptidase dimerisation domain"/>
    <property type="match status" value="1"/>
</dbReference>
<reference evidence="4 5" key="1">
    <citation type="submission" date="2023-02" db="EMBL/GenBank/DDBJ databases">
        <title>Description and genomic characterization of Microbulbifer bruguierae sp. nov., isolated from the sediment of mangrove plant Bruguiera sexangula.</title>
        <authorList>
            <person name="Long M."/>
        </authorList>
    </citation>
    <scope>NUCLEOTIDE SEQUENCE [LARGE SCALE GENOMIC DNA]</scope>
    <source>
        <strain evidence="4 5">H12</strain>
    </source>
</reference>
<evidence type="ECO:0000313" key="5">
    <source>
        <dbReference type="Proteomes" id="UP001236500"/>
    </source>
</evidence>
<comment type="similarity">
    <text evidence="1">Belongs to the peptidase M20 family.</text>
</comment>
<dbReference type="CDD" id="cd03884">
    <property type="entry name" value="M20_bAS"/>
    <property type="match status" value="1"/>
</dbReference>
<dbReference type="Gene3D" id="3.30.70.360">
    <property type="match status" value="1"/>
</dbReference>
<dbReference type="RefSeq" id="WP_280318051.1">
    <property type="nucleotide sequence ID" value="NZ_CP118605.1"/>
</dbReference>
<organism evidence="4 5">
    <name type="scientific">Microbulbifer bruguierae</name>
    <dbReference type="NCBI Taxonomy" id="3029061"/>
    <lineage>
        <taxon>Bacteria</taxon>
        <taxon>Pseudomonadati</taxon>
        <taxon>Pseudomonadota</taxon>
        <taxon>Gammaproteobacteria</taxon>
        <taxon>Cellvibrionales</taxon>
        <taxon>Microbulbiferaceae</taxon>
        <taxon>Microbulbifer</taxon>
    </lineage>
</organism>
<dbReference type="EMBL" id="CP118605">
    <property type="protein sequence ID" value="WGL15324.1"/>
    <property type="molecule type" value="Genomic_DNA"/>
</dbReference>
<dbReference type="SUPFAM" id="SSF53187">
    <property type="entry name" value="Zn-dependent exopeptidases"/>
    <property type="match status" value="1"/>
</dbReference>
<name>A0ABY8NA64_9GAMM</name>
<dbReference type="Gene3D" id="3.40.630.10">
    <property type="entry name" value="Zn peptidases"/>
    <property type="match status" value="1"/>
</dbReference>
<dbReference type="NCBIfam" id="NF006771">
    <property type="entry name" value="PRK09290.1-5"/>
    <property type="match status" value="1"/>
</dbReference>
<evidence type="ECO:0000259" key="3">
    <source>
        <dbReference type="Pfam" id="PF07687"/>
    </source>
</evidence>
<dbReference type="Pfam" id="PF01546">
    <property type="entry name" value="Peptidase_M20"/>
    <property type="match status" value="1"/>
</dbReference>
<keyword evidence="5" id="KW-1185">Reference proteome</keyword>
<sequence>MTDTRQVQIPQVRINGQRLWDSLMEMAAIGATDKGGCNRQALTDLDKQGRDLFVQWCEDAGCSVTFDEMGNIFAQRAGKNPDLPPVLTGSHLDTQPTGGKFDGVYGVLAGLEVVRSLNDAGVETEAPLEVAVWTNEEGARFSPAMIGSGVWSGEFDLDYAYARTDKEGKTFGEELARIGYQGKTPAKPRPLAAAFEVHIEQGPILEAEEKTIGVLSGVQGMNWYDLTLIGQPCHAGPSLMETRRDPFMGLHRILDALYKLAAEHAPWARATFGDIRVEPGSRNTVPEKLVLAVDLRHPDQNILDAMDQRFREIAARVADDIGLEHQIRDEWRSPAVAFDANCVEAVRSSVAELGYSNKEMVSGAGHDSVYISRVAPTSMIFVPCEKGLSHNEAENAEPEDLEAGANVLLHAMLKMANKAS</sequence>
<dbReference type="NCBIfam" id="TIGR01879">
    <property type="entry name" value="hydantase"/>
    <property type="match status" value="1"/>
</dbReference>
<proteinExistence type="inferred from homology"/>
<dbReference type="Pfam" id="PF07687">
    <property type="entry name" value="M20_dimer"/>
    <property type="match status" value="1"/>
</dbReference>
<dbReference type="PANTHER" id="PTHR32494">
    <property type="entry name" value="ALLANTOATE DEIMINASE-RELATED"/>
    <property type="match status" value="1"/>
</dbReference>
<feature type="domain" description="Peptidase M20 dimerisation" evidence="3">
    <location>
        <begin position="217"/>
        <end position="318"/>
    </location>
</feature>
<dbReference type="InterPro" id="IPR036264">
    <property type="entry name" value="Bact_exopeptidase_dim_dom"/>
</dbReference>
<dbReference type="NCBIfam" id="NF009527">
    <property type="entry name" value="PRK12891.1"/>
    <property type="match status" value="1"/>
</dbReference>
<dbReference type="InterPro" id="IPR010158">
    <property type="entry name" value="Amidase_Cbmase"/>
</dbReference>
<evidence type="ECO:0000313" key="4">
    <source>
        <dbReference type="EMBL" id="WGL15324.1"/>
    </source>
</evidence>
<dbReference type="PANTHER" id="PTHR32494:SF5">
    <property type="entry name" value="ALLANTOATE AMIDOHYDROLASE"/>
    <property type="match status" value="1"/>
</dbReference>
<keyword evidence="2 4" id="KW-0378">Hydrolase</keyword>
<dbReference type="PIRSF" id="PIRSF001235">
    <property type="entry name" value="Amidase_carbamoylase"/>
    <property type="match status" value="1"/>
</dbReference>
<evidence type="ECO:0000256" key="2">
    <source>
        <dbReference type="ARBA" id="ARBA00022801"/>
    </source>
</evidence>
<dbReference type="InterPro" id="IPR011650">
    <property type="entry name" value="Peptidase_M20_dimer"/>
</dbReference>
<gene>
    <name evidence="4" type="ORF">PVT68_11150</name>
</gene>
<dbReference type="GO" id="GO:0016787">
    <property type="term" value="F:hydrolase activity"/>
    <property type="evidence" value="ECO:0007669"/>
    <property type="project" value="UniProtKB-KW"/>
</dbReference>
<dbReference type="Proteomes" id="UP001236500">
    <property type="component" value="Chromosome"/>
</dbReference>
<dbReference type="NCBIfam" id="NF006769">
    <property type="entry name" value="PRK09290.1-3"/>
    <property type="match status" value="1"/>
</dbReference>